<feature type="compositionally biased region" description="Polar residues" evidence="1">
    <location>
        <begin position="71"/>
        <end position="83"/>
    </location>
</feature>
<feature type="compositionally biased region" description="Polar residues" evidence="1">
    <location>
        <begin position="329"/>
        <end position="341"/>
    </location>
</feature>
<accession>A0A383UIJ5</accession>
<dbReference type="EMBL" id="UNSH01000001">
    <property type="protein sequence ID" value="SZE99653.1"/>
    <property type="molecule type" value="Genomic_DNA"/>
</dbReference>
<feature type="compositionally biased region" description="Polar residues" evidence="1">
    <location>
        <begin position="220"/>
        <end position="230"/>
    </location>
</feature>
<dbReference type="Proteomes" id="UP000275772">
    <property type="component" value="Unassembled WGS sequence"/>
</dbReference>
<feature type="compositionally biased region" description="Basic and acidic residues" evidence="1">
    <location>
        <begin position="240"/>
        <end position="250"/>
    </location>
</feature>
<proteinExistence type="predicted"/>
<evidence type="ECO:0000259" key="2">
    <source>
        <dbReference type="Pfam" id="PF20994"/>
    </source>
</evidence>
<feature type="region of interest" description="Disordered" evidence="1">
    <location>
        <begin position="43"/>
        <end position="138"/>
    </location>
</feature>
<evidence type="ECO:0000313" key="3">
    <source>
        <dbReference type="EMBL" id="SZE99653.1"/>
    </source>
</evidence>
<feature type="compositionally biased region" description="Low complexity" evidence="1">
    <location>
        <begin position="84"/>
        <end position="100"/>
    </location>
</feature>
<feature type="compositionally biased region" description="Polar residues" evidence="1">
    <location>
        <begin position="113"/>
        <end position="124"/>
    </location>
</feature>
<feature type="compositionally biased region" description="Acidic residues" evidence="1">
    <location>
        <begin position="284"/>
        <end position="295"/>
    </location>
</feature>
<dbReference type="Pfam" id="PF20994">
    <property type="entry name" value="CENPU"/>
    <property type="match status" value="1"/>
</dbReference>
<gene>
    <name evidence="3" type="ORF">BLGHR1_10403</name>
</gene>
<organism evidence="3 4">
    <name type="scientific">Blumeria hordei</name>
    <name type="common">Barley powdery mildew</name>
    <name type="synonym">Blumeria graminis f. sp. hordei</name>
    <dbReference type="NCBI Taxonomy" id="2867405"/>
    <lineage>
        <taxon>Eukaryota</taxon>
        <taxon>Fungi</taxon>
        <taxon>Dikarya</taxon>
        <taxon>Ascomycota</taxon>
        <taxon>Pezizomycotina</taxon>
        <taxon>Leotiomycetes</taxon>
        <taxon>Erysiphales</taxon>
        <taxon>Erysiphaceae</taxon>
        <taxon>Blumeria</taxon>
    </lineage>
</organism>
<feature type="compositionally biased region" description="Polar residues" evidence="1">
    <location>
        <begin position="370"/>
        <end position="389"/>
    </location>
</feature>
<feature type="compositionally biased region" description="Low complexity" evidence="1">
    <location>
        <begin position="45"/>
        <end position="55"/>
    </location>
</feature>
<sequence length="634" mass="72519">MLMVLARDERIQQRLRGAQRREIGNVDFGLKIPITSEVQIPTVNQQSQVQSQLSSRLELEKPDYTHKTPETRSFPTNVKNGSKNSSNQALSTASSASANTSKKRRRLDKDSAESTSPLNTSFSPKKNKKDPTTFSDDELSTRVNISDISNVSNVSVEKDPPKVTEYSHLYAKQSPQRSGRKSQILDEVSESPVGAPGSGQRIRLEDRSPTISRRDEAQSVALSQPINNRLASRKKKRKRAIIDTENRERSPSLFVQDNRNKDSQVGDGNRGNLKDNDNNNNNDNENEDSELDELSPEISCRNRQNAVENILESDNSSMDEINLQEPDRSLNSNQGVINNQKQTRKPREYSPDLDMPQMAHNHEKRKKQDNPITTRTQQSGTFKTKLNSHPSKRAAPIKSRSRDSIPVTVHRLSAPKNNETDFISSKFLKEDMRCKTRISINFIDVLDQVSQKVVESKLSRLKEQCKRCNSEKSRKDYNIKVRAVEAYGQELQTRLIEYTCDLDNSYSLESRLRDEKKKRLYFREELLRTRAERDQIALRMDEVRINHENLRDEDMRKDALNNTLHNVELATDIARGNISKSTDKKPEIRSIEFLLKKLSQDVSTKSSSGGILRRVKEFNEFLERAAVSLEKRPI</sequence>
<dbReference type="VEuPathDB" id="FungiDB:BLGHR1_10403"/>
<feature type="region of interest" description="Disordered" evidence="1">
    <location>
        <begin position="325"/>
        <end position="404"/>
    </location>
</feature>
<dbReference type="InterPro" id="IPR048743">
    <property type="entry name" value="AME1"/>
</dbReference>
<evidence type="ECO:0000256" key="1">
    <source>
        <dbReference type="SAM" id="MobiDB-lite"/>
    </source>
</evidence>
<evidence type="ECO:0000313" key="4">
    <source>
        <dbReference type="Proteomes" id="UP000275772"/>
    </source>
</evidence>
<name>A0A383UIJ5_BLUHO</name>
<protein>
    <recommendedName>
        <fullName evidence="2">Inner kinetochore subunit AME1 domain-containing protein</fullName>
    </recommendedName>
</protein>
<dbReference type="AlphaFoldDB" id="A0A383UIJ5"/>
<feature type="region of interest" description="Disordered" evidence="1">
    <location>
        <begin position="168"/>
        <end position="297"/>
    </location>
</feature>
<feature type="domain" description="Inner kinetochore subunit AME1" evidence="2">
    <location>
        <begin position="436"/>
        <end position="624"/>
    </location>
</feature>
<feature type="compositionally biased region" description="Basic and acidic residues" evidence="1">
    <location>
        <begin position="202"/>
        <end position="217"/>
    </location>
</feature>
<feature type="compositionally biased region" description="Basic and acidic residues" evidence="1">
    <location>
        <begin position="57"/>
        <end position="70"/>
    </location>
</feature>
<reference evidence="3 4" key="1">
    <citation type="submission" date="2017-11" db="EMBL/GenBank/DDBJ databases">
        <authorList>
            <person name="Kracher B."/>
        </authorList>
    </citation>
    <scope>NUCLEOTIDE SEQUENCE [LARGE SCALE GENOMIC DNA]</scope>
    <source>
        <strain evidence="3 4">RACE1</strain>
    </source>
</reference>